<organism evidence="2 3">
    <name type="scientific">Tetranychus urticae</name>
    <name type="common">Two-spotted spider mite</name>
    <dbReference type="NCBI Taxonomy" id="32264"/>
    <lineage>
        <taxon>Eukaryota</taxon>
        <taxon>Metazoa</taxon>
        <taxon>Ecdysozoa</taxon>
        <taxon>Arthropoda</taxon>
        <taxon>Chelicerata</taxon>
        <taxon>Arachnida</taxon>
        <taxon>Acari</taxon>
        <taxon>Acariformes</taxon>
        <taxon>Trombidiformes</taxon>
        <taxon>Prostigmata</taxon>
        <taxon>Eleutherengona</taxon>
        <taxon>Raphignathae</taxon>
        <taxon>Tetranychoidea</taxon>
        <taxon>Tetranychidae</taxon>
        <taxon>Tetranychus</taxon>
    </lineage>
</organism>
<evidence type="ECO:0000313" key="3">
    <source>
        <dbReference type="Proteomes" id="UP000015104"/>
    </source>
</evidence>
<reference evidence="3" key="1">
    <citation type="submission" date="2011-08" db="EMBL/GenBank/DDBJ databases">
        <authorList>
            <person name="Rombauts S."/>
        </authorList>
    </citation>
    <scope>NUCLEOTIDE SEQUENCE</scope>
    <source>
        <strain evidence="3">London</strain>
    </source>
</reference>
<dbReference type="Proteomes" id="UP000015104">
    <property type="component" value="Unassembled WGS sequence"/>
</dbReference>
<protein>
    <recommendedName>
        <fullName evidence="4">Late nodulin</fullName>
    </recommendedName>
</protein>
<evidence type="ECO:0000313" key="2">
    <source>
        <dbReference type="EnsemblMetazoa" id="tetur13g00650.1"/>
    </source>
</evidence>
<evidence type="ECO:0008006" key="4">
    <source>
        <dbReference type="Google" id="ProtNLM"/>
    </source>
</evidence>
<keyword evidence="3" id="KW-1185">Reference proteome</keyword>
<dbReference type="HOGENOM" id="CLU_2576937_0_0_1"/>
<accession>T1KJP2</accession>
<proteinExistence type="predicted"/>
<name>T1KJP2_TETUR</name>
<reference evidence="2" key="2">
    <citation type="submission" date="2015-06" db="UniProtKB">
        <authorList>
            <consortium name="EnsemblMetazoa"/>
        </authorList>
    </citation>
    <scope>IDENTIFICATION</scope>
</reference>
<feature type="chain" id="PRO_5007729037" description="Late nodulin" evidence="1">
    <location>
        <begin position="23"/>
        <end position="53"/>
    </location>
</feature>
<dbReference type="AlphaFoldDB" id="T1KJP2"/>
<dbReference type="EnsemblMetazoa" id="tetur13g00650.1">
    <property type="protein sequence ID" value="tetur13g00650.1"/>
    <property type="gene ID" value="tetur13g00650"/>
</dbReference>
<feature type="signal peptide" evidence="1">
    <location>
        <begin position="1"/>
        <end position="22"/>
    </location>
</feature>
<dbReference type="EMBL" id="CAEY01000163">
    <property type="status" value="NOT_ANNOTATED_CDS"/>
    <property type="molecule type" value="Genomic_DNA"/>
</dbReference>
<sequence length="53" mass="5913">MKFISIYFILILMGVLIYPSLCQSPTICEVDEDCKNPPNICFQPNPFGPGMCA</sequence>
<keyword evidence="1" id="KW-0732">Signal</keyword>
<evidence type="ECO:0000256" key="1">
    <source>
        <dbReference type="SAM" id="SignalP"/>
    </source>
</evidence>